<dbReference type="Proteomes" id="UP000248198">
    <property type="component" value="Unassembled WGS sequence"/>
</dbReference>
<feature type="transmembrane region" description="Helical" evidence="1">
    <location>
        <begin position="26"/>
        <end position="48"/>
    </location>
</feature>
<comment type="caution">
    <text evidence="2">The sequence shown here is derived from an EMBL/GenBank/DDBJ whole genome shotgun (WGS) entry which is preliminary data.</text>
</comment>
<sequence length="53" mass="5676">MICMIAAVLLMPVALLLKSTNTASSIAVIIASMLLEAIGLIFVVLSFIRKRKS</sequence>
<gene>
    <name evidence="2" type="ORF">B0O44_108114</name>
</gene>
<keyword evidence="3" id="KW-1185">Reference proteome</keyword>
<keyword evidence="1" id="KW-1133">Transmembrane helix</keyword>
<evidence type="ECO:0000313" key="2">
    <source>
        <dbReference type="EMBL" id="PYF70688.1"/>
    </source>
</evidence>
<protein>
    <submittedName>
        <fullName evidence="2">Uncharacterized protein</fullName>
    </submittedName>
</protein>
<dbReference type="AlphaFoldDB" id="A0A318UMH1"/>
<evidence type="ECO:0000256" key="1">
    <source>
        <dbReference type="SAM" id="Phobius"/>
    </source>
</evidence>
<accession>A0A318UMH1</accession>
<dbReference type="EMBL" id="QKLU01000008">
    <property type="protein sequence ID" value="PYF70688.1"/>
    <property type="molecule type" value="Genomic_DNA"/>
</dbReference>
<proteinExistence type="predicted"/>
<organism evidence="2 3">
    <name type="scientific">Pedobacter nutrimenti</name>
    <dbReference type="NCBI Taxonomy" id="1241337"/>
    <lineage>
        <taxon>Bacteria</taxon>
        <taxon>Pseudomonadati</taxon>
        <taxon>Bacteroidota</taxon>
        <taxon>Sphingobacteriia</taxon>
        <taxon>Sphingobacteriales</taxon>
        <taxon>Sphingobacteriaceae</taxon>
        <taxon>Pedobacter</taxon>
    </lineage>
</organism>
<keyword evidence="1" id="KW-0472">Membrane</keyword>
<reference evidence="2 3" key="1">
    <citation type="submission" date="2018-06" db="EMBL/GenBank/DDBJ databases">
        <title>Genomic Encyclopedia of Archaeal and Bacterial Type Strains, Phase II (KMG-II): from individual species to whole genera.</title>
        <authorList>
            <person name="Goeker M."/>
        </authorList>
    </citation>
    <scope>NUCLEOTIDE SEQUENCE [LARGE SCALE GENOMIC DNA]</scope>
    <source>
        <strain evidence="2 3">DSM 27372</strain>
    </source>
</reference>
<keyword evidence="1" id="KW-0812">Transmembrane</keyword>
<evidence type="ECO:0000313" key="3">
    <source>
        <dbReference type="Proteomes" id="UP000248198"/>
    </source>
</evidence>
<name>A0A318UMH1_9SPHI</name>